<organism evidence="2 3">
    <name type="scientific">Pseudomonas petrae</name>
    <dbReference type="NCBI Taxonomy" id="2912190"/>
    <lineage>
        <taxon>Bacteria</taxon>
        <taxon>Pseudomonadati</taxon>
        <taxon>Pseudomonadota</taxon>
        <taxon>Gammaproteobacteria</taxon>
        <taxon>Pseudomonadales</taxon>
        <taxon>Pseudomonadaceae</taxon>
        <taxon>Pseudomonas</taxon>
    </lineage>
</organism>
<evidence type="ECO:0000256" key="1">
    <source>
        <dbReference type="SAM" id="Phobius"/>
    </source>
</evidence>
<dbReference type="Proteomes" id="UP001162905">
    <property type="component" value="Unassembled WGS sequence"/>
</dbReference>
<dbReference type="Pfam" id="PF23858">
    <property type="entry name" value="DUF7220"/>
    <property type="match status" value="1"/>
</dbReference>
<accession>A0ABS9I3A1</accession>
<gene>
    <name evidence="2" type="ORF">L4G47_06430</name>
</gene>
<sequence>MTQTKLESLIETCINTLIGYLVALASQLLVFPMVGIHVPFSTNLEIGAWFTLISIVRGYVIRRWFNARLKNAARRMANGN</sequence>
<keyword evidence="3" id="KW-1185">Reference proteome</keyword>
<name>A0ABS9I3A1_9PSED</name>
<comment type="caution">
    <text evidence="2">The sequence shown here is derived from an EMBL/GenBank/DDBJ whole genome shotgun (WGS) entry which is preliminary data.</text>
</comment>
<keyword evidence="1" id="KW-0472">Membrane</keyword>
<feature type="transmembrane region" description="Helical" evidence="1">
    <location>
        <begin position="12"/>
        <end position="34"/>
    </location>
</feature>
<keyword evidence="1" id="KW-1133">Transmembrane helix</keyword>
<dbReference type="InterPro" id="IPR055644">
    <property type="entry name" value="DUF7220"/>
</dbReference>
<dbReference type="EMBL" id="JAKJXH010000005">
    <property type="protein sequence ID" value="MCF7541856.1"/>
    <property type="molecule type" value="Genomic_DNA"/>
</dbReference>
<reference evidence="2" key="1">
    <citation type="submission" date="2022-01" db="EMBL/GenBank/DDBJ databases">
        <title>Pseudomonas sp. nov. isolated from Antarctic regolith.</title>
        <authorList>
            <person name="Novakova D."/>
            <person name="Sedlar K."/>
        </authorList>
    </citation>
    <scope>NUCLEOTIDE SEQUENCE</scope>
    <source>
        <strain evidence="2">P2647</strain>
    </source>
</reference>
<protein>
    <recommendedName>
        <fullName evidence="4">Holin</fullName>
    </recommendedName>
</protein>
<evidence type="ECO:0000313" key="3">
    <source>
        <dbReference type="Proteomes" id="UP001162905"/>
    </source>
</evidence>
<evidence type="ECO:0000313" key="2">
    <source>
        <dbReference type="EMBL" id="MCF7541856.1"/>
    </source>
</evidence>
<keyword evidence="1" id="KW-0812">Transmembrane</keyword>
<feature type="transmembrane region" description="Helical" evidence="1">
    <location>
        <begin position="46"/>
        <end position="65"/>
    </location>
</feature>
<dbReference type="RefSeq" id="WP_237251087.1">
    <property type="nucleotide sequence ID" value="NZ_JAKJXH010000005.1"/>
</dbReference>
<proteinExistence type="predicted"/>
<evidence type="ECO:0008006" key="4">
    <source>
        <dbReference type="Google" id="ProtNLM"/>
    </source>
</evidence>